<evidence type="ECO:0000313" key="6">
    <source>
        <dbReference type="Proteomes" id="UP001597145"/>
    </source>
</evidence>
<feature type="domain" description="Methyltransferase type 11" evidence="4">
    <location>
        <begin position="58"/>
        <end position="150"/>
    </location>
</feature>
<evidence type="ECO:0000256" key="3">
    <source>
        <dbReference type="ARBA" id="ARBA00022691"/>
    </source>
</evidence>
<dbReference type="EC" id="2.1.1.-" evidence="5"/>
<evidence type="ECO:0000256" key="1">
    <source>
        <dbReference type="ARBA" id="ARBA00022603"/>
    </source>
</evidence>
<comment type="caution">
    <text evidence="5">The sequence shown here is derived from an EMBL/GenBank/DDBJ whole genome shotgun (WGS) entry which is preliminary data.</text>
</comment>
<dbReference type="PANTHER" id="PTHR43464:SF19">
    <property type="entry name" value="UBIQUINONE BIOSYNTHESIS O-METHYLTRANSFERASE, MITOCHONDRIAL"/>
    <property type="match status" value="1"/>
</dbReference>
<keyword evidence="1 5" id="KW-0489">Methyltransferase</keyword>
<sequence>MTTDSKDHARLAEPAGGAAYDPIAEGYAAENEVSLLNAHYERPAMLELAGDVTGRRILDAGCGAGPLSAALRDGGARVTGIDASAGMLELARRRLGPDADLRVADLAEPLPFADAAFDDVVASLVLHYLRDWGPTLAELHRVLVPGGRLIASVEHPFVLATTRRLAGEKANYFGVTERTEEWTMGGGSTRLTFWDRPLHAMTDAFTAAGFRVEVISEPPAVPGAPEMFPEEFATLSDTRFLAFLFFVLKAD</sequence>
<keyword evidence="2 5" id="KW-0808">Transferase</keyword>
<keyword evidence="6" id="KW-1185">Reference proteome</keyword>
<evidence type="ECO:0000256" key="2">
    <source>
        <dbReference type="ARBA" id="ARBA00022679"/>
    </source>
</evidence>
<evidence type="ECO:0000259" key="4">
    <source>
        <dbReference type="Pfam" id="PF08241"/>
    </source>
</evidence>
<name>A0ABW4FDR5_9PSEU</name>
<dbReference type="PANTHER" id="PTHR43464">
    <property type="entry name" value="METHYLTRANSFERASE"/>
    <property type="match status" value="1"/>
</dbReference>
<dbReference type="CDD" id="cd02440">
    <property type="entry name" value="AdoMet_MTases"/>
    <property type="match status" value="1"/>
</dbReference>
<dbReference type="Proteomes" id="UP001597145">
    <property type="component" value="Unassembled WGS sequence"/>
</dbReference>
<gene>
    <name evidence="5" type="ORF">ACFSCY_00130</name>
</gene>
<dbReference type="EMBL" id="JBHUCP010000001">
    <property type="protein sequence ID" value="MFD1527846.1"/>
    <property type="molecule type" value="Genomic_DNA"/>
</dbReference>
<keyword evidence="3" id="KW-0949">S-adenosyl-L-methionine</keyword>
<dbReference type="SUPFAM" id="SSF53335">
    <property type="entry name" value="S-adenosyl-L-methionine-dependent methyltransferases"/>
    <property type="match status" value="1"/>
</dbReference>
<dbReference type="InterPro" id="IPR013216">
    <property type="entry name" value="Methyltransf_11"/>
</dbReference>
<organism evidence="5 6">
    <name type="scientific">Pseudonocardia aurantiaca</name>
    <dbReference type="NCBI Taxonomy" id="75290"/>
    <lineage>
        <taxon>Bacteria</taxon>
        <taxon>Bacillati</taxon>
        <taxon>Actinomycetota</taxon>
        <taxon>Actinomycetes</taxon>
        <taxon>Pseudonocardiales</taxon>
        <taxon>Pseudonocardiaceae</taxon>
        <taxon>Pseudonocardia</taxon>
    </lineage>
</organism>
<evidence type="ECO:0000313" key="5">
    <source>
        <dbReference type="EMBL" id="MFD1527846.1"/>
    </source>
</evidence>
<reference evidence="6" key="1">
    <citation type="journal article" date="2019" name="Int. J. Syst. Evol. Microbiol.">
        <title>The Global Catalogue of Microorganisms (GCM) 10K type strain sequencing project: providing services to taxonomists for standard genome sequencing and annotation.</title>
        <authorList>
            <consortium name="The Broad Institute Genomics Platform"/>
            <consortium name="The Broad Institute Genome Sequencing Center for Infectious Disease"/>
            <person name="Wu L."/>
            <person name="Ma J."/>
        </authorList>
    </citation>
    <scope>NUCLEOTIDE SEQUENCE [LARGE SCALE GENOMIC DNA]</scope>
    <source>
        <strain evidence="6">JCM 12165</strain>
    </source>
</reference>
<accession>A0ABW4FDR5</accession>
<dbReference type="Gene3D" id="3.40.50.150">
    <property type="entry name" value="Vaccinia Virus protein VP39"/>
    <property type="match status" value="1"/>
</dbReference>
<dbReference type="InterPro" id="IPR029063">
    <property type="entry name" value="SAM-dependent_MTases_sf"/>
</dbReference>
<dbReference type="Pfam" id="PF08241">
    <property type="entry name" value="Methyltransf_11"/>
    <property type="match status" value="1"/>
</dbReference>
<dbReference type="RefSeq" id="WP_379659591.1">
    <property type="nucleotide sequence ID" value="NZ_BAAAJG010000003.1"/>
</dbReference>
<protein>
    <submittedName>
        <fullName evidence="5">Class I SAM-dependent methyltransferase</fullName>
        <ecNumber evidence="5">2.1.1.-</ecNumber>
    </submittedName>
</protein>
<proteinExistence type="predicted"/>
<dbReference type="GO" id="GO:0032259">
    <property type="term" value="P:methylation"/>
    <property type="evidence" value="ECO:0007669"/>
    <property type="project" value="UniProtKB-KW"/>
</dbReference>
<dbReference type="GO" id="GO:0008168">
    <property type="term" value="F:methyltransferase activity"/>
    <property type="evidence" value="ECO:0007669"/>
    <property type="project" value="UniProtKB-KW"/>
</dbReference>